<keyword evidence="5 6" id="KW-0472">Membrane</keyword>
<evidence type="ECO:0000256" key="1">
    <source>
        <dbReference type="ARBA" id="ARBA00004127"/>
    </source>
</evidence>
<dbReference type="AlphaFoldDB" id="A0A9X1VA93"/>
<dbReference type="PANTHER" id="PTHR32322">
    <property type="entry name" value="INNER MEMBRANE TRANSPORTER"/>
    <property type="match status" value="1"/>
</dbReference>
<evidence type="ECO:0000313" key="9">
    <source>
        <dbReference type="Proteomes" id="UP001139263"/>
    </source>
</evidence>
<sequence>MKRWAPYVLLIVVSAIWGAHAVVGAAALQALSPLSLSVWRYTFTAILFVPAMIFALRRLRALTKQDIWLLFAASLTSAVIYPLFFYQSLDILPPIESLLIVNAAPVLTALFAYFLYREKISKKQMIGLFIALVGVIVISSQAASRGTDSLWAIGDAVIGTASFAMYTVISRKLYTRLPLFDVLAVTSFAGAVMLWLLVIITHSWSVATVLSTLTVNGWISLLFIVIFVSTLAYILYGYGLARVPGAVSAALTFYPQSIFAAILQWIWLGQVVTLVTVIGGIIILSGSMIMRRT</sequence>
<dbReference type="SUPFAM" id="SSF103481">
    <property type="entry name" value="Multidrug resistance efflux transporter EmrE"/>
    <property type="match status" value="2"/>
</dbReference>
<dbReference type="Gene3D" id="1.10.3730.20">
    <property type="match status" value="1"/>
</dbReference>
<proteinExistence type="inferred from homology"/>
<comment type="similarity">
    <text evidence="2">Belongs to the EamA transporter family.</text>
</comment>
<feature type="transmembrane region" description="Helical" evidence="6">
    <location>
        <begin position="38"/>
        <end position="56"/>
    </location>
</feature>
<feature type="transmembrane region" description="Helical" evidence="6">
    <location>
        <begin position="68"/>
        <end position="86"/>
    </location>
</feature>
<feature type="domain" description="EamA" evidence="7">
    <location>
        <begin position="7"/>
        <end position="139"/>
    </location>
</feature>
<evidence type="ECO:0000256" key="6">
    <source>
        <dbReference type="SAM" id="Phobius"/>
    </source>
</evidence>
<keyword evidence="9" id="KW-1185">Reference proteome</keyword>
<dbReference type="GO" id="GO:0016020">
    <property type="term" value="C:membrane"/>
    <property type="evidence" value="ECO:0007669"/>
    <property type="project" value="UniProtKB-SubCell"/>
</dbReference>
<evidence type="ECO:0000256" key="5">
    <source>
        <dbReference type="ARBA" id="ARBA00023136"/>
    </source>
</evidence>
<evidence type="ECO:0000313" key="8">
    <source>
        <dbReference type="EMBL" id="MCI0184007.1"/>
    </source>
</evidence>
<feature type="transmembrane region" description="Helical" evidence="6">
    <location>
        <begin position="243"/>
        <end position="266"/>
    </location>
</feature>
<feature type="transmembrane region" description="Helical" evidence="6">
    <location>
        <begin position="217"/>
        <end position="236"/>
    </location>
</feature>
<dbReference type="InterPro" id="IPR000620">
    <property type="entry name" value="EamA_dom"/>
</dbReference>
<evidence type="ECO:0000259" key="7">
    <source>
        <dbReference type="Pfam" id="PF00892"/>
    </source>
</evidence>
<accession>A0A9X1VA93</accession>
<feature type="transmembrane region" description="Helical" evidence="6">
    <location>
        <begin position="272"/>
        <end position="290"/>
    </location>
</feature>
<feature type="transmembrane region" description="Helical" evidence="6">
    <location>
        <begin position="7"/>
        <end position="32"/>
    </location>
</feature>
<comment type="caution">
    <text evidence="8">The sequence shown here is derived from an EMBL/GenBank/DDBJ whole genome shotgun (WGS) entry which is preliminary data.</text>
</comment>
<dbReference type="RefSeq" id="WP_241715104.1">
    <property type="nucleotide sequence ID" value="NZ_JALBUF010000007.1"/>
</dbReference>
<comment type="subcellular location">
    <subcellularLocation>
        <location evidence="1">Endomembrane system</location>
        <topology evidence="1">Multi-pass membrane protein</topology>
    </subcellularLocation>
</comment>
<feature type="transmembrane region" description="Helical" evidence="6">
    <location>
        <begin position="181"/>
        <end position="205"/>
    </location>
</feature>
<protein>
    <recommendedName>
        <fullName evidence="7">EamA domain-containing protein</fullName>
    </recommendedName>
</protein>
<evidence type="ECO:0000256" key="4">
    <source>
        <dbReference type="ARBA" id="ARBA00022989"/>
    </source>
</evidence>
<dbReference type="PANTHER" id="PTHR32322:SF2">
    <property type="entry name" value="EAMA DOMAIN-CONTAINING PROTEIN"/>
    <property type="match status" value="1"/>
</dbReference>
<feature type="transmembrane region" description="Helical" evidence="6">
    <location>
        <begin position="149"/>
        <end position="169"/>
    </location>
</feature>
<dbReference type="Proteomes" id="UP001139263">
    <property type="component" value="Unassembled WGS sequence"/>
</dbReference>
<feature type="transmembrane region" description="Helical" evidence="6">
    <location>
        <begin position="98"/>
        <end position="116"/>
    </location>
</feature>
<dbReference type="InterPro" id="IPR037185">
    <property type="entry name" value="EmrE-like"/>
</dbReference>
<dbReference type="InterPro" id="IPR050638">
    <property type="entry name" value="AA-Vitamin_Transporters"/>
</dbReference>
<evidence type="ECO:0000256" key="3">
    <source>
        <dbReference type="ARBA" id="ARBA00022692"/>
    </source>
</evidence>
<feature type="transmembrane region" description="Helical" evidence="6">
    <location>
        <begin position="125"/>
        <end position="143"/>
    </location>
</feature>
<feature type="domain" description="EamA" evidence="7">
    <location>
        <begin position="156"/>
        <end position="290"/>
    </location>
</feature>
<gene>
    <name evidence="8" type="ORF">MM817_02302</name>
</gene>
<name>A0A9X1VA93_9BACL</name>
<keyword evidence="3 6" id="KW-0812">Transmembrane</keyword>
<keyword evidence="4 6" id="KW-1133">Transmembrane helix</keyword>
<reference evidence="8" key="1">
    <citation type="submission" date="2022-03" db="EMBL/GenBank/DDBJ databases">
        <title>Draft Genome Sequence of Firmicute Strain S0AB, a Heterotrophic Iron/Sulfur-Oxidizing Extreme Acidophile.</title>
        <authorList>
            <person name="Vergara E."/>
            <person name="Pakostova E."/>
            <person name="Johnson D.B."/>
            <person name="Holmes D.S."/>
        </authorList>
    </citation>
    <scope>NUCLEOTIDE SEQUENCE</scope>
    <source>
        <strain evidence="8">S0AB</strain>
    </source>
</reference>
<evidence type="ECO:0000256" key="2">
    <source>
        <dbReference type="ARBA" id="ARBA00007362"/>
    </source>
</evidence>
<dbReference type="EMBL" id="JALBUF010000007">
    <property type="protein sequence ID" value="MCI0184007.1"/>
    <property type="molecule type" value="Genomic_DNA"/>
</dbReference>
<dbReference type="Pfam" id="PF00892">
    <property type="entry name" value="EamA"/>
    <property type="match status" value="2"/>
</dbReference>
<organism evidence="8 9">
    <name type="scientific">Sulfoacidibacillus ferrooxidans</name>
    <dbReference type="NCBI Taxonomy" id="2005001"/>
    <lineage>
        <taxon>Bacteria</taxon>
        <taxon>Bacillati</taxon>
        <taxon>Bacillota</taxon>
        <taxon>Bacilli</taxon>
        <taxon>Bacillales</taxon>
        <taxon>Alicyclobacillaceae</taxon>
        <taxon>Sulfoacidibacillus</taxon>
    </lineage>
</organism>